<dbReference type="AlphaFoldDB" id="A0A656D459"/>
<organism evidence="1 2">
    <name type="scientific">Kryptobacter tengchongensis</name>
    <dbReference type="NCBI Taxonomy" id="1643429"/>
    <lineage>
        <taxon>Bacteria</taxon>
        <taxon>Pseudomonadati</taxon>
        <taxon>Candidatus Kryptoniota</taxon>
        <taxon>Candidatus Kryptobacter</taxon>
    </lineage>
</organism>
<dbReference type="EMBL" id="CZVU01000016">
    <property type="protein sequence ID" value="CUS99046.1"/>
    <property type="molecule type" value="Genomic_DNA"/>
</dbReference>
<name>A0A656D459_KRYT1</name>
<reference evidence="1 2" key="1">
    <citation type="submission" date="2015-11" db="EMBL/GenBank/DDBJ databases">
        <authorList>
            <person name="Varghese N."/>
        </authorList>
    </citation>
    <scope>NUCLEOTIDE SEQUENCE [LARGE SCALE GENOMIC DNA]</scope>
    <source>
        <strain evidence="1 2">JGI-24</strain>
    </source>
</reference>
<dbReference type="Proteomes" id="UP000243065">
    <property type="component" value="Unassembled WGS sequence"/>
</dbReference>
<sequence length="355" mass="41425">MCKEKSLNLKVFDDINRNYMEPKKAAGSIFEYLNRSGREDISKIRLTIENWYEKYPDKYKNMLRKRLRSSDNTESMSAWFELYLYNELIKKFDVEIEPEIQETGKRPDYLIKKGDQKLFYLEVCVSNDKEDPNVARVIDYIDTNADVKNYLIMRLIQIGKTTPKLKMILNRVGDLKPGGGYVYKENGWIIEFEMTKMPISNPANRKIGMSFTIFWGSDKKLKNKINKKIEQRVESNIPYIIAVNICSIAIDIQDVLDVLYGGEFVQQDGKILRRKKYGSGNFITNGIFLGPEGFRNKRISGVLIFTNLFPWNSEDIKANLWLNPGAEIKIQPELLNWLIDSYYILDGDEIKRINL</sequence>
<evidence type="ECO:0000313" key="1">
    <source>
        <dbReference type="EMBL" id="CUS99046.1"/>
    </source>
</evidence>
<proteinExistence type="predicted"/>
<keyword evidence="2" id="KW-1185">Reference proteome</keyword>
<accession>A0A656D459</accession>
<protein>
    <submittedName>
        <fullName evidence="1">Uncharacterized protein</fullName>
    </submittedName>
</protein>
<evidence type="ECO:0000313" key="2">
    <source>
        <dbReference type="Proteomes" id="UP000243065"/>
    </source>
</evidence>
<gene>
    <name evidence="1" type="ORF">JGI24_00547</name>
</gene>